<dbReference type="OrthoDB" id="2130169at2759"/>
<protein>
    <recommendedName>
        <fullName evidence="1">NAD-dependent epimerase/dehydratase domain-containing protein</fullName>
    </recommendedName>
</protein>
<sequence>MALNILITGVTGYIGGDITHAVVERFPEYEYTFLVRNEERAKVVKAKYPKASYVYGSLDDGAVIEKAAAKADVVIHDVSSAETIAKGLEAGHSAERPGYWIHTSGTGILQYLCWLRCLIHDTLHSRTGQPPHPGDSYDDVADIFLITSFPQAASHRPIDALVQATARRNGAAVRTAIVCPPTIYGVGRGPGNTRSIQVPDLIKTSLKLGFVPFVGTGLTEWDQVHVADLADLYVRLLEKAVATVMGEEEHEEEVFGEKAYYFAEAGAHRWVDVAGWVADELTKQGYSSEPKTQSVDTDTAVKEGGPVAVTWGLNTKGFANRARKYLGWKPTRESLKESIPEAVNLEAKALGLEHTTARGHRLSMPSA</sequence>
<dbReference type="Proteomes" id="UP000241462">
    <property type="component" value="Unassembled WGS sequence"/>
</dbReference>
<dbReference type="FunCoup" id="A0A2T3AEG5">
    <property type="interactions" value="22"/>
</dbReference>
<dbReference type="Pfam" id="PF01370">
    <property type="entry name" value="Epimerase"/>
    <property type="match status" value="1"/>
</dbReference>
<evidence type="ECO:0000313" key="3">
    <source>
        <dbReference type="Proteomes" id="UP000241462"/>
    </source>
</evidence>
<dbReference type="GO" id="GO:0005737">
    <property type="term" value="C:cytoplasm"/>
    <property type="evidence" value="ECO:0007669"/>
    <property type="project" value="TreeGrafter"/>
</dbReference>
<dbReference type="AlphaFoldDB" id="A0A2T3AEG5"/>
<name>A0A2T3AEG5_9PEZI</name>
<evidence type="ECO:0000313" key="2">
    <source>
        <dbReference type="EMBL" id="PSR94156.1"/>
    </source>
</evidence>
<dbReference type="InterPro" id="IPR036291">
    <property type="entry name" value="NAD(P)-bd_dom_sf"/>
</dbReference>
<proteinExistence type="predicted"/>
<keyword evidence="3" id="KW-1185">Reference proteome</keyword>
<dbReference type="SUPFAM" id="SSF51735">
    <property type="entry name" value="NAD(P)-binding Rossmann-fold domains"/>
    <property type="match status" value="1"/>
</dbReference>
<dbReference type="STRING" id="2025994.A0A2T3AEG5"/>
<dbReference type="PANTHER" id="PTHR48079">
    <property type="entry name" value="PROTEIN YEEZ"/>
    <property type="match status" value="1"/>
</dbReference>
<dbReference type="Gene3D" id="3.40.50.720">
    <property type="entry name" value="NAD(P)-binding Rossmann-like Domain"/>
    <property type="match status" value="1"/>
</dbReference>
<dbReference type="GO" id="GO:0004029">
    <property type="term" value="F:aldehyde dehydrogenase (NAD+) activity"/>
    <property type="evidence" value="ECO:0007669"/>
    <property type="project" value="TreeGrafter"/>
</dbReference>
<dbReference type="EMBL" id="KZ678401">
    <property type="protein sequence ID" value="PSR94156.1"/>
    <property type="molecule type" value="Genomic_DNA"/>
</dbReference>
<evidence type="ECO:0000259" key="1">
    <source>
        <dbReference type="Pfam" id="PF01370"/>
    </source>
</evidence>
<accession>A0A2T3AEG5</accession>
<gene>
    <name evidence="2" type="ORF">BD289DRAFT_451496</name>
</gene>
<reference evidence="2 3" key="1">
    <citation type="journal article" date="2018" name="Mycol. Prog.">
        <title>Coniella lustricola, a new species from submerged detritus.</title>
        <authorList>
            <person name="Raudabaugh D.B."/>
            <person name="Iturriaga T."/>
            <person name="Carver A."/>
            <person name="Mondo S."/>
            <person name="Pangilinan J."/>
            <person name="Lipzen A."/>
            <person name="He G."/>
            <person name="Amirebrahimi M."/>
            <person name="Grigoriev I.V."/>
            <person name="Miller A.N."/>
        </authorList>
    </citation>
    <scope>NUCLEOTIDE SEQUENCE [LARGE SCALE GENOMIC DNA]</scope>
    <source>
        <strain evidence="2 3">B22-T-1</strain>
    </source>
</reference>
<dbReference type="PANTHER" id="PTHR48079:SF6">
    <property type="entry name" value="NAD(P)-BINDING DOMAIN-CONTAINING PROTEIN-RELATED"/>
    <property type="match status" value="1"/>
</dbReference>
<dbReference type="InterPro" id="IPR001509">
    <property type="entry name" value="Epimerase_deHydtase"/>
</dbReference>
<feature type="domain" description="NAD-dependent epimerase/dehydratase" evidence="1">
    <location>
        <begin position="5"/>
        <end position="242"/>
    </location>
</feature>
<organism evidence="2 3">
    <name type="scientific">Coniella lustricola</name>
    <dbReference type="NCBI Taxonomy" id="2025994"/>
    <lineage>
        <taxon>Eukaryota</taxon>
        <taxon>Fungi</taxon>
        <taxon>Dikarya</taxon>
        <taxon>Ascomycota</taxon>
        <taxon>Pezizomycotina</taxon>
        <taxon>Sordariomycetes</taxon>
        <taxon>Sordariomycetidae</taxon>
        <taxon>Diaporthales</taxon>
        <taxon>Schizoparmaceae</taxon>
        <taxon>Coniella</taxon>
    </lineage>
</organism>
<dbReference type="InParanoid" id="A0A2T3AEG5"/>
<dbReference type="InterPro" id="IPR051783">
    <property type="entry name" value="NAD(P)-dependent_oxidoreduct"/>
</dbReference>